<feature type="transmembrane region" description="Helical" evidence="6">
    <location>
        <begin position="204"/>
        <end position="224"/>
    </location>
</feature>
<feature type="transmembrane region" description="Helical" evidence="6">
    <location>
        <begin position="327"/>
        <end position="346"/>
    </location>
</feature>
<dbReference type="OrthoDB" id="2533084at2759"/>
<dbReference type="PANTHER" id="PTHR23502">
    <property type="entry name" value="MAJOR FACILITATOR SUPERFAMILY"/>
    <property type="match status" value="1"/>
</dbReference>
<feature type="transmembrane region" description="Helical" evidence="6">
    <location>
        <begin position="462"/>
        <end position="481"/>
    </location>
</feature>
<keyword evidence="3 6" id="KW-0812">Transmembrane</keyword>
<evidence type="ECO:0000256" key="2">
    <source>
        <dbReference type="ARBA" id="ARBA00022448"/>
    </source>
</evidence>
<evidence type="ECO:0000256" key="6">
    <source>
        <dbReference type="SAM" id="Phobius"/>
    </source>
</evidence>
<feature type="transmembrane region" description="Helical" evidence="6">
    <location>
        <begin position="175"/>
        <end position="198"/>
    </location>
</feature>
<evidence type="ECO:0000313" key="8">
    <source>
        <dbReference type="EMBL" id="TVY85567.1"/>
    </source>
</evidence>
<keyword evidence="5 6" id="KW-0472">Membrane</keyword>
<dbReference type="Pfam" id="PF07690">
    <property type="entry name" value="MFS_1"/>
    <property type="match status" value="1"/>
</dbReference>
<accession>A0A8T9CM74</accession>
<feature type="transmembrane region" description="Helical" evidence="6">
    <location>
        <begin position="113"/>
        <end position="129"/>
    </location>
</feature>
<feature type="domain" description="Major facilitator superfamily (MFS) profile" evidence="7">
    <location>
        <begin position="47"/>
        <end position="484"/>
    </location>
</feature>
<dbReference type="EMBL" id="QGMK01000001">
    <property type="protein sequence ID" value="TVY85567.1"/>
    <property type="molecule type" value="Genomic_DNA"/>
</dbReference>
<dbReference type="GO" id="GO:0005886">
    <property type="term" value="C:plasma membrane"/>
    <property type="evidence" value="ECO:0007669"/>
    <property type="project" value="TreeGrafter"/>
</dbReference>
<evidence type="ECO:0000313" key="9">
    <source>
        <dbReference type="Proteomes" id="UP000469558"/>
    </source>
</evidence>
<dbReference type="PANTHER" id="PTHR23502:SF132">
    <property type="entry name" value="POLYAMINE TRANSPORTER 2-RELATED"/>
    <property type="match status" value="1"/>
</dbReference>
<dbReference type="SUPFAM" id="SSF103473">
    <property type="entry name" value="MFS general substrate transporter"/>
    <property type="match status" value="1"/>
</dbReference>
<name>A0A8T9CM74_9HELO</name>
<reference evidence="8 9" key="1">
    <citation type="submission" date="2018-05" db="EMBL/GenBank/DDBJ databases">
        <title>Genome sequencing and assembly of the regulated plant pathogen Lachnellula willkommii and related sister species for the development of diagnostic species identification markers.</title>
        <authorList>
            <person name="Giroux E."/>
            <person name="Bilodeau G."/>
        </authorList>
    </citation>
    <scope>NUCLEOTIDE SEQUENCE [LARGE SCALE GENOMIC DNA]</scope>
    <source>
        <strain evidence="8 9">CBS 268.59</strain>
    </source>
</reference>
<feature type="transmembrane region" description="Helical" evidence="6">
    <location>
        <begin position="432"/>
        <end position="450"/>
    </location>
</feature>
<feature type="transmembrane region" description="Helical" evidence="6">
    <location>
        <begin position="367"/>
        <end position="388"/>
    </location>
</feature>
<comment type="subcellular location">
    <subcellularLocation>
        <location evidence="1">Membrane</location>
        <topology evidence="1">Multi-pass membrane protein</topology>
    </subcellularLocation>
</comment>
<evidence type="ECO:0000256" key="3">
    <source>
        <dbReference type="ARBA" id="ARBA00022692"/>
    </source>
</evidence>
<dbReference type="InterPro" id="IPR020846">
    <property type="entry name" value="MFS_dom"/>
</dbReference>
<keyword evidence="4 6" id="KW-1133">Transmembrane helix</keyword>
<evidence type="ECO:0000259" key="7">
    <source>
        <dbReference type="PROSITE" id="PS50850"/>
    </source>
</evidence>
<comment type="caution">
    <text evidence="8">The sequence shown here is derived from an EMBL/GenBank/DDBJ whole genome shotgun (WGS) entry which is preliminary data.</text>
</comment>
<dbReference type="InterPro" id="IPR011701">
    <property type="entry name" value="MFS"/>
</dbReference>
<protein>
    <submittedName>
        <fullName evidence="8">Putative MFS-type transporter</fullName>
    </submittedName>
</protein>
<proteinExistence type="predicted"/>
<organism evidence="8 9">
    <name type="scientific">Lachnellula suecica</name>
    <dbReference type="NCBI Taxonomy" id="602035"/>
    <lineage>
        <taxon>Eukaryota</taxon>
        <taxon>Fungi</taxon>
        <taxon>Dikarya</taxon>
        <taxon>Ascomycota</taxon>
        <taxon>Pezizomycotina</taxon>
        <taxon>Leotiomycetes</taxon>
        <taxon>Helotiales</taxon>
        <taxon>Lachnaceae</taxon>
        <taxon>Lachnellula</taxon>
    </lineage>
</organism>
<feature type="transmembrane region" description="Helical" evidence="6">
    <location>
        <begin position="149"/>
        <end position="168"/>
    </location>
</feature>
<dbReference type="Gene3D" id="1.20.1250.20">
    <property type="entry name" value="MFS general substrate transporter like domains"/>
    <property type="match status" value="1"/>
</dbReference>
<keyword evidence="2" id="KW-0813">Transport</keyword>
<feature type="transmembrane region" description="Helical" evidence="6">
    <location>
        <begin position="81"/>
        <end position="101"/>
    </location>
</feature>
<evidence type="ECO:0000256" key="4">
    <source>
        <dbReference type="ARBA" id="ARBA00022989"/>
    </source>
</evidence>
<dbReference type="AlphaFoldDB" id="A0A8T9CM74"/>
<feature type="transmembrane region" description="Helical" evidence="6">
    <location>
        <begin position="45"/>
        <end position="69"/>
    </location>
</feature>
<gene>
    <name evidence="8" type="ORF">LSUE1_G000102</name>
</gene>
<keyword evidence="9" id="KW-1185">Reference proteome</keyword>
<dbReference type="InterPro" id="IPR036259">
    <property type="entry name" value="MFS_trans_sf"/>
</dbReference>
<dbReference type="PROSITE" id="PS50850">
    <property type="entry name" value="MFS"/>
    <property type="match status" value="1"/>
</dbReference>
<dbReference type="Proteomes" id="UP000469558">
    <property type="component" value="Unassembled WGS sequence"/>
</dbReference>
<evidence type="ECO:0000256" key="1">
    <source>
        <dbReference type="ARBA" id="ARBA00004141"/>
    </source>
</evidence>
<sequence>MPEHMEDAKTVKTAYYTTQSEVLVLLPQPSDDPKDPLNWSPRRKYLTLFVLCFSCFAATSGPTSFQLSYVLQAPTYHETTIALSYSVTAAVAGLFGGPLLFGPFSQIFGRSAVIFWSLVIVFFCQIWAAEMTQSPDYLPFVISRWMAGMFAALPTILTPAYIVDLFFLHQRGRAFLCLEVSLLGAVIISPTLGGFIVQTQQWPVVFWWTLAPIGLAAILVFFVLEETSFSRDQIKVLSSEPRSFIQTRIATFLPGTKVVPSPTIRTVLKSAITPFLIGTAPITILAGLYAFVAFGFTIMINIVTTIILQTPSEFGGYGFSPLQNALFSFAAWMGVIFAQVVGYFLGDRIPLWASRRKGDIWQPEYRLWNMIFPAVFGPMGFGLFGAGVQYHLHYMVLALGVFFVIFSSTMSVPICLNYVVECFLNSANEVGIIMNCYRLAFAIGLGFFVFPWEVKVGQGWTFGMAACFDLFAALLIGILVWKGKSLRKYTLRGLLKSEEGASIVIRHTENEPESAPKNSFAEFNE</sequence>
<feature type="transmembrane region" description="Helical" evidence="6">
    <location>
        <begin position="394"/>
        <end position="420"/>
    </location>
</feature>
<feature type="transmembrane region" description="Helical" evidence="6">
    <location>
        <begin position="275"/>
        <end position="307"/>
    </location>
</feature>
<dbReference type="GO" id="GO:0022857">
    <property type="term" value="F:transmembrane transporter activity"/>
    <property type="evidence" value="ECO:0007669"/>
    <property type="project" value="InterPro"/>
</dbReference>
<evidence type="ECO:0000256" key="5">
    <source>
        <dbReference type="ARBA" id="ARBA00023136"/>
    </source>
</evidence>